<keyword evidence="4" id="KW-0964">Secreted</keyword>
<dbReference type="Pfam" id="PF00110">
    <property type="entry name" value="wnt"/>
    <property type="match status" value="1"/>
</dbReference>
<comment type="similarity">
    <text evidence="2 9">Belongs to the Wnt family.</text>
</comment>
<dbReference type="GO" id="GO:0005109">
    <property type="term" value="F:frizzled binding"/>
    <property type="evidence" value="ECO:0007669"/>
    <property type="project" value="TreeGrafter"/>
</dbReference>
<evidence type="ECO:0000256" key="4">
    <source>
        <dbReference type="ARBA" id="ARBA00022525"/>
    </source>
</evidence>
<keyword evidence="8" id="KW-0449">Lipoprotein</keyword>
<comment type="subcellular location">
    <subcellularLocation>
        <location evidence="1 9">Secreted</location>
        <location evidence="1 9">Extracellular space</location>
        <location evidence="1 9">Extracellular matrix</location>
    </subcellularLocation>
</comment>
<dbReference type="SMART" id="SM00097">
    <property type="entry name" value="WNT1"/>
    <property type="match status" value="1"/>
</dbReference>
<comment type="caution">
    <text evidence="10">The sequence shown here is derived from an EMBL/GenBank/DDBJ whole genome shotgun (WGS) entry which is preliminary data.</text>
</comment>
<dbReference type="InterPro" id="IPR018161">
    <property type="entry name" value="Wnt_CS"/>
</dbReference>
<proteinExistence type="inferred from homology"/>
<evidence type="ECO:0000313" key="11">
    <source>
        <dbReference type="Proteomes" id="UP000625711"/>
    </source>
</evidence>
<dbReference type="Gene3D" id="3.30.2460.20">
    <property type="match status" value="1"/>
</dbReference>
<dbReference type="PANTHER" id="PTHR12027:SF81">
    <property type="entry name" value="WNT INHIBITOR OF DORSAL PROTEIN"/>
    <property type="match status" value="1"/>
</dbReference>
<accession>A0A834M946</accession>
<dbReference type="GO" id="GO:0030182">
    <property type="term" value="P:neuron differentiation"/>
    <property type="evidence" value="ECO:0007669"/>
    <property type="project" value="TreeGrafter"/>
</dbReference>
<dbReference type="AlphaFoldDB" id="A0A834M946"/>
<dbReference type="Proteomes" id="UP000625711">
    <property type="component" value="Unassembled WGS sequence"/>
</dbReference>
<evidence type="ECO:0000256" key="6">
    <source>
        <dbReference type="ARBA" id="ARBA00022687"/>
    </source>
</evidence>
<protein>
    <recommendedName>
        <fullName evidence="9">Protein Wnt</fullName>
    </recommendedName>
</protein>
<evidence type="ECO:0000256" key="2">
    <source>
        <dbReference type="ARBA" id="ARBA00005683"/>
    </source>
</evidence>
<evidence type="ECO:0000313" key="10">
    <source>
        <dbReference type="EMBL" id="KAF7269519.1"/>
    </source>
</evidence>
<evidence type="ECO:0000256" key="1">
    <source>
        <dbReference type="ARBA" id="ARBA00004498"/>
    </source>
</evidence>
<keyword evidence="7" id="KW-1015">Disulfide bond</keyword>
<evidence type="ECO:0000256" key="8">
    <source>
        <dbReference type="ARBA" id="ARBA00023288"/>
    </source>
</evidence>
<dbReference type="PANTHER" id="PTHR12027">
    <property type="entry name" value="WNT RELATED"/>
    <property type="match status" value="1"/>
</dbReference>
<gene>
    <name evidence="10" type="ORF">GWI33_017460</name>
</gene>
<dbReference type="OrthoDB" id="5945655at2759"/>
<organism evidence="10 11">
    <name type="scientific">Rhynchophorus ferrugineus</name>
    <name type="common">Red palm weevil</name>
    <name type="synonym">Curculio ferrugineus</name>
    <dbReference type="NCBI Taxonomy" id="354439"/>
    <lineage>
        <taxon>Eukaryota</taxon>
        <taxon>Metazoa</taxon>
        <taxon>Ecdysozoa</taxon>
        <taxon>Arthropoda</taxon>
        <taxon>Hexapoda</taxon>
        <taxon>Insecta</taxon>
        <taxon>Pterygota</taxon>
        <taxon>Neoptera</taxon>
        <taxon>Endopterygota</taxon>
        <taxon>Coleoptera</taxon>
        <taxon>Polyphaga</taxon>
        <taxon>Cucujiformia</taxon>
        <taxon>Curculionidae</taxon>
        <taxon>Dryophthorinae</taxon>
        <taxon>Rhynchophorus</taxon>
    </lineage>
</organism>
<dbReference type="GO" id="GO:0005615">
    <property type="term" value="C:extracellular space"/>
    <property type="evidence" value="ECO:0007669"/>
    <property type="project" value="TreeGrafter"/>
</dbReference>
<dbReference type="GO" id="GO:0060070">
    <property type="term" value="P:canonical Wnt signaling pathway"/>
    <property type="evidence" value="ECO:0007669"/>
    <property type="project" value="TreeGrafter"/>
</dbReference>
<name>A0A834M946_RHYFE</name>
<dbReference type="EMBL" id="JAACXV010014221">
    <property type="protein sequence ID" value="KAF7269519.1"/>
    <property type="molecule type" value="Genomic_DNA"/>
</dbReference>
<evidence type="ECO:0000256" key="7">
    <source>
        <dbReference type="ARBA" id="ARBA00023157"/>
    </source>
</evidence>
<evidence type="ECO:0000256" key="9">
    <source>
        <dbReference type="RuleBase" id="RU003500"/>
    </source>
</evidence>
<keyword evidence="5" id="KW-0272">Extracellular matrix</keyword>
<dbReference type="InterPro" id="IPR043158">
    <property type="entry name" value="Wnt_C"/>
</dbReference>
<dbReference type="PROSITE" id="PS00246">
    <property type="entry name" value="WNT1"/>
    <property type="match status" value="1"/>
</dbReference>
<evidence type="ECO:0000256" key="5">
    <source>
        <dbReference type="ARBA" id="ARBA00022530"/>
    </source>
</evidence>
<dbReference type="InterPro" id="IPR005817">
    <property type="entry name" value="Wnt"/>
</dbReference>
<comment type="function">
    <text evidence="9">Ligand for members of the frizzled family of seven transmembrane receptors.</text>
</comment>
<dbReference type="PRINTS" id="PR01349">
    <property type="entry name" value="WNTPROTEIN"/>
</dbReference>
<dbReference type="GO" id="GO:0045165">
    <property type="term" value="P:cell fate commitment"/>
    <property type="evidence" value="ECO:0007669"/>
    <property type="project" value="TreeGrafter"/>
</dbReference>
<keyword evidence="6 9" id="KW-0879">Wnt signaling pathway</keyword>
<dbReference type="GO" id="GO:0005125">
    <property type="term" value="F:cytokine activity"/>
    <property type="evidence" value="ECO:0007669"/>
    <property type="project" value="TreeGrafter"/>
</dbReference>
<sequence>MVGSLPSVMSLIVSESVTPAVILASEHCQKVFKWDKWNCPREDFERFIYSSGTKEAAFAKAILAAAIVHSITKNCTRGEIRGCGCNSNYNGPLPNHSNKWPWNKCSDDVSFGNRVAKELFEKQEKSNSVEGFIGKHNFRVGRQMAHQMNKNCRCHGVSGSCSLKNCWTHVKPFEEIAANLKEKYNKAKRLTVKNVESYVALTNNIKREGREKHSPAPDHMLVYVEQSPDYCVANITAGWPGTKGRACSKRLSNFTTKAERKSCRNLCRQCGYKARKQKRVIQRKKNCKFHWCCNITCDTYNDTIEEFYCA</sequence>
<reference evidence="10" key="1">
    <citation type="submission" date="2020-08" db="EMBL/GenBank/DDBJ databases">
        <title>Genome sequencing and assembly of the red palm weevil Rhynchophorus ferrugineus.</title>
        <authorList>
            <person name="Dias G.B."/>
            <person name="Bergman C.M."/>
            <person name="Manee M."/>
        </authorList>
    </citation>
    <scope>NUCLEOTIDE SEQUENCE</scope>
    <source>
        <strain evidence="10">AA-2017</strain>
        <tissue evidence="10">Whole larva</tissue>
    </source>
</reference>
<keyword evidence="11" id="KW-1185">Reference proteome</keyword>
<keyword evidence="3 9" id="KW-0217">Developmental protein</keyword>
<evidence type="ECO:0000256" key="3">
    <source>
        <dbReference type="ARBA" id="ARBA00022473"/>
    </source>
</evidence>